<proteinExistence type="predicted"/>
<dbReference type="PANTHER" id="PTHR33026">
    <property type="entry name" value="OS06G0360600 PROTEIN"/>
    <property type="match status" value="1"/>
</dbReference>
<feature type="region of interest" description="Disordered" evidence="1">
    <location>
        <begin position="200"/>
        <end position="219"/>
    </location>
</feature>
<evidence type="ECO:0000259" key="2">
    <source>
        <dbReference type="Pfam" id="PF04195"/>
    </source>
</evidence>
<accession>A0AAD8W287</accession>
<dbReference type="InterPro" id="IPR007321">
    <property type="entry name" value="Transposase_28"/>
</dbReference>
<evidence type="ECO:0000256" key="1">
    <source>
        <dbReference type="SAM" id="MobiDB-lite"/>
    </source>
</evidence>
<protein>
    <recommendedName>
        <fullName evidence="2">Transposase (putative) gypsy type domain-containing protein</fullName>
    </recommendedName>
</protein>
<sequence length="361" mass="39146">MREDDIERLVRLRWIPAEVITRAPDEEIEPKPDPGERVVFGAHFDRGLGLPASNFFREFLDYFGMQPHHLPANACVLLSCYVAFMGLFDRQGLEDGDLAQKVWTPDHADPADQAGDQAGDDELPQAPDQGGQGEHNPPPSPEQPEEEEPATSTAGPIPAVLLRMRPSCASGYSSCWEEGHGLPSSLPRAAALVCSRRVAPPRGRREPTTVAFGARPTPPSLSALVPRRLPCGASSSASLLQRPSAPGVSRCAGQLWMTCFHAAPASWIQRLEPAGVCRLRPEPEPAELRRLRLGSAVPHPAWWCWRKAREAPRALETAGAPTGRSSRPSRLIFGAGCWEERVVQSCEDEPGAHGGARRGAG</sequence>
<dbReference type="AlphaFoldDB" id="A0AAD8W287"/>
<organism evidence="3 4">
    <name type="scientific">Lolium multiflorum</name>
    <name type="common">Italian ryegrass</name>
    <name type="synonym">Lolium perenne subsp. multiflorum</name>
    <dbReference type="NCBI Taxonomy" id="4521"/>
    <lineage>
        <taxon>Eukaryota</taxon>
        <taxon>Viridiplantae</taxon>
        <taxon>Streptophyta</taxon>
        <taxon>Embryophyta</taxon>
        <taxon>Tracheophyta</taxon>
        <taxon>Spermatophyta</taxon>
        <taxon>Magnoliopsida</taxon>
        <taxon>Liliopsida</taxon>
        <taxon>Poales</taxon>
        <taxon>Poaceae</taxon>
        <taxon>BOP clade</taxon>
        <taxon>Pooideae</taxon>
        <taxon>Poodae</taxon>
        <taxon>Poeae</taxon>
        <taxon>Poeae Chloroplast Group 2 (Poeae type)</taxon>
        <taxon>Loliodinae</taxon>
        <taxon>Loliinae</taxon>
        <taxon>Lolium</taxon>
    </lineage>
</organism>
<dbReference type="Proteomes" id="UP001231189">
    <property type="component" value="Unassembled WGS sequence"/>
</dbReference>
<reference evidence="3" key="1">
    <citation type="submission" date="2023-07" db="EMBL/GenBank/DDBJ databases">
        <title>A chromosome-level genome assembly of Lolium multiflorum.</title>
        <authorList>
            <person name="Chen Y."/>
            <person name="Copetti D."/>
            <person name="Kolliker R."/>
            <person name="Studer B."/>
        </authorList>
    </citation>
    <scope>NUCLEOTIDE SEQUENCE</scope>
    <source>
        <strain evidence="3">02402/16</strain>
        <tissue evidence="3">Leaf</tissue>
    </source>
</reference>
<dbReference type="Pfam" id="PF04195">
    <property type="entry name" value="Transposase_28"/>
    <property type="match status" value="1"/>
</dbReference>
<dbReference type="PANTHER" id="PTHR33026:SF7">
    <property type="entry name" value="OS03G0100275 PROTEIN"/>
    <property type="match status" value="1"/>
</dbReference>
<name>A0AAD8W287_LOLMU</name>
<gene>
    <name evidence="3" type="ORF">QYE76_005429</name>
</gene>
<keyword evidence="4" id="KW-1185">Reference proteome</keyword>
<dbReference type="EMBL" id="JAUUTY010000005">
    <property type="protein sequence ID" value="KAK1631114.1"/>
    <property type="molecule type" value="Genomic_DNA"/>
</dbReference>
<comment type="caution">
    <text evidence="3">The sequence shown here is derived from an EMBL/GenBank/DDBJ whole genome shotgun (WGS) entry which is preliminary data.</text>
</comment>
<evidence type="ECO:0000313" key="3">
    <source>
        <dbReference type="EMBL" id="KAK1631114.1"/>
    </source>
</evidence>
<evidence type="ECO:0000313" key="4">
    <source>
        <dbReference type="Proteomes" id="UP001231189"/>
    </source>
</evidence>
<feature type="domain" description="Transposase (putative) gypsy type" evidence="2">
    <location>
        <begin position="38"/>
        <end position="85"/>
    </location>
</feature>
<feature type="region of interest" description="Disordered" evidence="1">
    <location>
        <begin position="103"/>
        <end position="153"/>
    </location>
</feature>